<organism evidence="1 2">
    <name type="scientific">Oreochromis aureus</name>
    <name type="common">Israeli tilapia</name>
    <name type="synonym">Chromis aureus</name>
    <dbReference type="NCBI Taxonomy" id="47969"/>
    <lineage>
        <taxon>Eukaryota</taxon>
        <taxon>Metazoa</taxon>
        <taxon>Chordata</taxon>
        <taxon>Craniata</taxon>
        <taxon>Vertebrata</taxon>
        <taxon>Euteleostomi</taxon>
        <taxon>Actinopterygii</taxon>
        <taxon>Neopterygii</taxon>
        <taxon>Teleostei</taxon>
        <taxon>Neoteleostei</taxon>
        <taxon>Acanthomorphata</taxon>
        <taxon>Ovalentaria</taxon>
        <taxon>Cichlomorphae</taxon>
        <taxon>Cichliformes</taxon>
        <taxon>Cichlidae</taxon>
        <taxon>African cichlids</taxon>
        <taxon>Pseudocrenilabrinae</taxon>
        <taxon>Oreochromini</taxon>
        <taxon>Oreochromis</taxon>
    </lineage>
</organism>
<protein>
    <recommendedName>
        <fullName evidence="3">IRG-type G domain-containing protein</fullName>
    </recommendedName>
</protein>
<sequence>MATCGEGTPQWKTTIIVSTSLQSHEIIRMLNAQQHRIRFSDSVHPGAFIFPLSGTAFLMVDPQDLPEPSEESGVFERIKKFVQVHRNCFLLLHSPFKGKKELETLTVIQNRFFGSNLRILPVQNTDEIVKGMLTIAKATSKPHVDSIRDRISLARAHIIESSPVWEMLRDMLQNSADPPFSGNLCRRGRSRKILYLGYRTIKTTNVVSFLSSLTCVDEGVFLHVRLLMEPFAAVLAWVRPRVGVDKQVSRQS</sequence>
<accession>A0AAZ1XKP6</accession>
<dbReference type="Ensembl" id="ENSOABT00000077399.1">
    <property type="protein sequence ID" value="ENSOABP00000068194.1"/>
    <property type="gene ID" value="ENSOABG00000009553.2"/>
</dbReference>
<evidence type="ECO:0000313" key="2">
    <source>
        <dbReference type="Proteomes" id="UP000472276"/>
    </source>
</evidence>
<dbReference type="GO" id="GO:0007130">
    <property type="term" value="P:synaptonemal complex assembly"/>
    <property type="evidence" value="ECO:0007669"/>
    <property type="project" value="InterPro"/>
</dbReference>
<evidence type="ECO:0000313" key="1">
    <source>
        <dbReference type="Ensembl" id="ENSOABP00000068194.1"/>
    </source>
</evidence>
<keyword evidence="2" id="KW-1185">Reference proteome</keyword>
<dbReference type="PANTHER" id="PTHR31408:SF2">
    <property type="entry name" value="PROTEIN SPO16 HOMOLOG"/>
    <property type="match status" value="1"/>
</dbReference>
<reference evidence="1" key="3">
    <citation type="submission" date="2025-09" db="UniProtKB">
        <authorList>
            <consortium name="Ensembl"/>
        </authorList>
    </citation>
    <scope>IDENTIFICATION</scope>
</reference>
<dbReference type="Proteomes" id="UP000472276">
    <property type="component" value="Unassembled WGS sequence"/>
</dbReference>
<dbReference type="AlphaFoldDB" id="A0AAZ1XKP6"/>
<proteinExistence type="predicted"/>
<dbReference type="PANTHER" id="PTHR31408">
    <property type="entry name" value="HYPOTHETICAL PROTEIN LOC689986"/>
    <property type="match status" value="1"/>
</dbReference>
<gene>
    <name evidence="1" type="primary">C1orf146</name>
</gene>
<reference evidence="1" key="2">
    <citation type="submission" date="2025-08" db="UniProtKB">
        <authorList>
            <consortium name="Ensembl"/>
        </authorList>
    </citation>
    <scope>IDENTIFICATION</scope>
</reference>
<dbReference type="Pfam" id="PF15162">
    <property type="entry name" value="SCRE"/>
    <property type="match status" value="1"/>
</dbReference>
<dbReference type="InterPro" id="IPR027857">
    <property type="entry name" value="SCRE"/>
</dbReference>
<evidence type="ECO:0008006" key="3">
    <source>
        <dbReference type="Google" id="ProtNLM"/>
    </source>
</evidence>
<reference evidence="2" key="1">
    <citation type="submission" date="2020-03" db="EMBL/GenBank/DDBJ databases">
        <title>Evolution of repeat sequences and sex chromosomes of tilapia species revealed by chromosome-level genomes.</title>
        <authorList>
            <person name="Xu L."/>
            <person name="Tao W."/>
            <person name="Wang D."/>
            <person name="Zhou Q."/>
        </authorList>
    </citation>
    <scope>NUCLEOTIDE SEQUENCE [LARGE SCALE GENOMIC DNA]</scope>
    <source>
        <strain evidence="2">Israel</strain>
    </source>
</reference>
<name>A0AAZ1XKP6_OREAU</name>
<dbReference type="GO" id="GO:0005694">
    <property type="term" value="C:chromosome"/>
    <property type="evidence" value="ECO:0007669"/>
    <property type="project" value="TreeGrafter"/>
</dbReference>
<dbReference type="GO" id="GO:0007131">
    <property type="term" value="P:reciprocal meiotic recombination"/>
    <property type="evidence" value="ECO:0007669"/>
    <property type="project" value="TreeGrafter"/>
</dbReference>